<protein>
    <recommendedName>
        <fullName evidence="3">RNase H type-1 domain-containing protein</fullName>
    </recommendedName>
</protein>
<accession>A0A7J9MFL0</accession>
<name>A0A7J9MFL0_GOSSC</name>
<dbReference type="Proteomes" id="UP000593576">
    <property type="component" value="Unassembled WGS sequence"/>
</dbReference>
<comment type="caution">
    <text evidence="1">The sequence shown here is derived from an EMBL/GenBank/DDBJ whole genome shotgun (WGS) entry which is preliminary data.</text>
</comment>
<evidence type="ECO:0008006" key="3">
    <source>
        <dbReference type="Google" id="ProtNLM"/>
    </source>
</evidence>
<dbReference type="OrthoDB" id="955670at2759"/>
<dbReference type="PANTHER" id="PTHR47723">
    <property type="entry name" value="OS05G0353850 PROTEIN"/>
    <property type="match status" value="1"/>
</dbReference>
<gene>
    <name evidence="1" type="ORF">Goshw_002851</name>
</gene>
<evidence type="ECO:0000313" key="2">
    <source>
        <dbReference type="Proteomes" id="UP000593576"/>
    </source>
</evidence>
<evidence type="ECO:0000313" key="1">
    <source>
        <dbReference type="EMBL" id="MBA0869751.1"/>
    </source>
</evidence>
<organism evidence="1 2">
    <name type="scientific">Gossypium schwendimanii</name>
    <name type="common">Cotton</name>
    <dbReference type="NCBI Taxonomy" id="34291"/>
    <lineage>
        <taxon>Eukaryota</taxon>
        <taxon>Viridiplantae</taxon>
        <taxon>Streptophyta</taxon>
        <taxon>Embryophyta</taxon>
        <taxon>Tracheophyta</taxon>
        <taxon>Spermatophyta</taxon>
        <taxon>Magnoliopsida</taxon>
        <taxon>eudicotyledons</taxon>
        <taxon>Gunneridae</taxon>
        <taxon>Pentapetalae</taxon>
        <taxon>rosids</taxon>
        <taxon>malvids</taxon>
        <taxon>Malvales</taxon>
        <taxon>Malvaceae</taxon>
        <taxon>Malvoideae</taxon>
        <taxon>Gossypium</taxon>
    </lineage>
</organism>
<dbReference type="EMBL" id="JABFAF010000011">
    <property type="protein sequence ID" value="MBA0869751.1"/>
    <property type="molecule type" value="Genomic_DNA"/>
</dbReference>
<dbReference type="AlphaFoldDB" id="A0A7J9MFL0"/>
<keyword evidence="2" id="KW-1185">Reference proteome</keyword>
<reference evidence="1 2" key="1">
    <citation type="journal article" date="2019" name="Genome Biol. Evol.">
        <title>Insights into the evolution of the New World diploid cottons (Gossypium, subgenus Houzingenia) based on genome sequencing.</title>
        <authorList>
            <person name="Grover C.E."/>
            <person name="Arick M.A. 2nd"/>
            <person name="Thrash A."/>
            <person name="Conover J.L."/>
            <person name="Sanders W.S."/>
            <person name="Peterson D.G."/>
            <person name="Frelichowski J.E."/>
            <person name="Scheffler J.A."/>
            <person name="Scheffler B.E."/>
            <person name="Wendel J.F."/>
        </authorList>
    </citation>
    <scope>NUCLEOTIDE SEQUENCE [LARGE SCALE GENOMIC DNA]</scope>
    <source>
        <strain evidence="1">1</strain>
        <tissue evidence="1">Leaf</tissue>
    </source>
</reference>
<dbReference type="PANTHER" id="PTHR47723:SF19">
    <property type="entry name" value="POLYNUCLEOTIDYL TRANSFERASE, RIBONUCLEASE H-LIKE SUPERFAMILY PROTEIN"/>
    <property type="match status" value="1"/>
</dbReference>
<dbReference type="InterPro" id="IPR053151">
    <property type="entry name" value="RNase_H-like"/>
</dbReference>
<proteinExistence type="predicted"/>
<sequence length="119" mass="12910">MSVGFRDGPSNNVISKVRICLLLEIQVIGSQWSPPEEGYVKFNTDGVVFSSRACASVGGVIRDVNGLWQCGFSMSIVEGTVFQKLELECDTALLIEIILVGGAANSKLTELQLIHHMLI</sequence>